<accession>A0A4R1B3Y6</accession>
<dbReference type="GO" id="GO:0005886">
    <property type="term" value="C:plasma membrane"/>
    <property type="evidence" value="ECO:0007669"/>
    <property type="project" value="UniProtKB-SubCell"/>
</dbReference>
<sequence>MNNQLAALEQAQSTAIDLAIKFGPKLLVACVVMLVGYFVALWVARVTAGVLTRLELDITVRTLLVRVARLLVLLLFVIMALQNLGVELLPLVAGLGVAGAGAALAMQGVLSNLAAGLTIIFTRPFRVGEFISIAGEEGQVEVISLFNTVLSHADRSRVVIPNRKIAGEILHNYGQVRQANVSVGVAYDSDLDQALAVVHDILANQAMVLREPAPLVQVAELADSSVNISVKPWVPVDDFPGAAGSLNKAILEAFRARGIAIPFPQREVHLLGRGDAG</sequence>
<comment type="similarity">
    <text evidence="2 7">Belongs to the MscS (TC 1.A.23) family.</text>
</comment>
<dbReference type="SUPFAM" id="SSF50182">
    <property type="entry name" value="Sm-like ribonucleoproteins"/>
    <property type="match status" value="1"/>
</dbReference>
<dbReference type="Pfam" id="PF21082">
    <property type="entry name" value="MS_channel_3rd"/>
    <property type="match status" value="1"/>
</dbReference>
<proteinExistence type="inferred from homology"/>
<keyword evidence="7" id="KW-0407">Ion channel</keyword>
<keyword evidence="7" id="KW-0406">Ion transport</keyword>
<dbReference type="InterPro" id="IPR010920">
    <property type="entry name" value="LSM_dom_sf"/>
</dbReference>
<dbReference type="InterPro" id="IPR011066">
    <property type="entry name" value="MscS_channel_C_sf"/>
</dbReference>
<dbReference type="SUPFAM" id="SSF82861">
    <property type="entry name" value="Mechanosensitive channel protein MscS (YggB), transmembrane region"/>
    <property type="match status" value="1"/>
</dbReference>
<comment type="caution">
    <text evidence="10">The sequence shown here is derived from an EMBL/GenBank/DDBJ whole genome shotgun (WGS) entry which is preliminary data.</text>
</comment>
<comment type="subunit">
    <text evidence="7">Homoheptamer.</text>
</comment>
<evidence type="ECO:0000313" key="11">
    <source>
        <dbReference type="Proteomes" id="UP000295443"/>
    </source>
</evidence>
<protein>
    <recommendedName>
        <fullName evidence="7">Small-conductance mechanosensitive channel</fullName>
    </recommendedName>
</protein>
<evidence type="ECO:0000256" key="4">
    <source>
        <dbReference type="ARBA" id="ARBA00022692"/>
    </source>
</evidence>
<dbReference type="Pfam" id="PF05552">
    <property type="entry name" value="MS_channel_1st_1"/>
    <property type="match status" value="1"/>
</dbReference>
<name>A0A4R1B3Y6_9PROT</name>
<evidence type="ECO:0000256" key="2">
    <source>
        <dbReference type="ARBA" id="ARBA00008017"/>
    </source>
</evidence>
<keyword evidence="4 7" id="KW-0812">Transmembrane</keyword>
<dbReference type="PANTHER" id="PTHR30221:SF1">
    <property type="entry name" value="SMALL-CONDUCTANCE MECHANOSENSITIVE CHANNEL"/>
    <property type="match status" value="1"/>
</dbReference>
<dbReference type="EMBL" id="SJZB01000042">
    <property type="protein sequence ID" value="TCJ12792.1"/>
    <property type="molecule type" value="Genomic_DNA"/>
</dbReference>
<dbReference type="InterPro" id="IPR008910">
    <property type="entry name" value="MSC_TM_helix"/>
</dbReference>
<keyword evidence="3" id="KW-1003">Cell membrane</keyword>
<dbReference type="InterPro" id="IPR049278">
    <property type="entry name" value="MS_channel_C"/>
</dbReference>
<dbReference type="OrthoDB" id="9809206at2"/>
<evidence type="ECO:0000256" key="3">
    <source>
        <dbReference type="ARBA" id="ARBA00022475"/>
    </source>
</evidence>
<feature type="transmembrane region" description="Helical" evidence="7">
    <location>
        <begin position="63"/>
        <end position="82"/>
    </location>
</feature>
<dbReference type="Gene3D" id="3.30.70.100">
    <property type="match status" value="1"/>
</dbReference>
<evidence type="ECO:0000313" key="10">
    <source>
        <dbReference type="EMBL" id="TCJ12792.1"/>
    </source>
</evidence>
<evidence type="ECO:0000259" key="8">
    <source>
        <dbReference type="Pfam" id="PF00924"/>
    </source>
</evidence>
<dbReference type="Proteomes" id="UP000295443">
    <property type="component" value="Unassembled WGS sequence"/>
</dbReference>
<feature type="transmembrane region" description="Helical" evidence="7">
    <location>
        <begin position="88"/>
        <end position="121"/>
    </location>
</feature>
<keyword evidence="7" id="KW-0813">Transport</keyword>
<dbReference type="AlphaFoldDB" id="A0A4R1B3Y6"/>
<dbReference type="InterPro" id="IPR011014">
    <property type="entry name" value="MscS_channel_TM-2"/>
</dbReference>
<comment type="function">
    <text evidence="7">Mechanosensitive channel that participates in the regulation of osmotic pressure changes within the cell, opening in response to stretch forces in the membrane lipid bilayer, without the need for other proteins. Contributes to normal resistance to hypoosmotic shock. Forms an ion channel of 1.0 nanosiemens conductance with a slight preference for anions.</text>
</comment>
<evidence type="ECO:0000256" key="7">
    <source>
        <dbReference type="RuleBase" id="RU369025"/>
    </source>
</evidence>
<gene>
    <name evidence="10" type="ORF">EZJ19_11160</name>
</gene>
<dbReference type="PANTHER" id="PTHR30221">
    <property type="entry name" value="SMALL-CONDUCTANCE MECHANOSENSITIVE CHANNEL"/>
    <property type="match status" value="1"/>
</dbReference>
<evidence type="ECO:0000256" key="1">
    <source>
        <dbReference type="ARBA" id="ARBA00004651"/>
    </source>
</evidence>
<feature type="transmembrane region" description="Helical" evidence="7">
    <location>
        <begin position="26"/>
        <end position="51"/>
    </location>
</feature>
<comment type="caution">
    <text evidence="7">Lacks conserved residue(s) required for the propagation of feature annotation.</text>
</comment>
<feature type="domain" description="Mechanosensitive ion channel MscS C-terminal" evidence="9">
    <location>
        <begin position="180"/>
        <end position="261"/>
    </location>
</feature>
<evidence type="ECO:0000256" key="6">
    <source>
        <dbReference type="ARBA" id="ARBA00023136"/>
    </source>
</evidence>
<evidence type="ECO:0000259" key="9">
    <source>
        <dbReference type="Pfam" id="PF21082"/>
    </source>
</evidence>
<dbReference type="InterPro" id="IPR023408">
    <property type="entry name" value="MscS_beta-dom_sf"/>
</dbReference>
<dbReference type="Pfam" id="PF00924">
    <property type="entry name" value="MS_channel_2nd"/>
    <property type="match status" value="1"/>
</dbReference>
<keyword evidence="7" id="KW-0997">Cell inner membrane</keyword>
<reference evidence="10 11" key="1">
    <citation type="submission" date="2019-03" db="EMBL/GenBank/DDBJ databases">
        <title>Genome sequence of Thiobacillaceae bacterium LSR1, a sulfur-oxidizing bacterium isolated from freshwater sediment.</title>
        <authorList>
            <person name="Li S."/>
        </authorList>
    </citation>
    <scope>NUCLEOTIDE SEQUENCE [LARGE SCALE GENOMIC DNA]</scope>
    <source>
        <strain evidence="10 11">LSR1</strain>
    </source>
</reference>
<dbReference type="SUPFAM" id="SSF82689">
    <property type="entry name" value="Mechanosensitive channel protein MscS (YggB), C-terminal domain"/>
    <property type="match status" value="1"/>
</dbReference>
<dbReference type="RefSeq" id="WP_131447582.1">
    <property type="nucleotide sequence ID" value="NZ_SJZB01000042.1"/>
</dbReference>
<evidence type="ECO:0000256" key="5">
    <source>
        <dbReference type="ARBA" id="ARBA00022989"/>
    </source>
</evidence>
<organism evidence="10 11">
    <name type="scientific">Parasulfuritortus cantonensis</name>
    <dbReference type="NCBI Taxonomy" id="2528202"/>
    <lineage>
        <taxon>Bacteria</taxon>
        <taxon>Pseudomonadati</taxon>
        <taxon>Pseudomonadota</taxon>
        <taxon>Betaproteobacteria</taxon>
        <taxon>Nitrosomonadales</taxon>
        <taxon>Thiobacillaceae</taxon>
        <taxon>Parasulfuritortus</taxon>
    </lineage>
</organism>
<keyword evidence="6 7" id="KW-0472">Membrane</keyword>
<dbReference type="InterPro" id="IPR006685">
    <property type="entry name" value="MscS_channel_2nd"/>
</dbReference>
<keyword evidence="5 7" id="KW-1133">Transmembrane helix</keyword>
<dbReference type="GO" id="GO:0008381">
    <property type="term" value="F:mechanosensitive monoatomic ion channel activity"/>
    <property type="evidence" value="ECO:0007669"/>
    <property type="project" value="InterPro"/>
</dbReference>
<dbReference type="InterPro" id="IPR045275">
    <property type="entry name" value="MscS_archaea/bacteria_type"/>
</dbReference>
<keyword evidence="11" id="KW-1185">Reference proteome</keyword>
<dbReference type="Gene3D" id="1.10.287.1260">
    <property type="match status" value="1"/>
</dbReference>
<comment type="subcellular location">
    <subcellularLocation>
        <location evidence="7">Cell inner membrane</location>
        <topology evidence="7">Multi-pass membrane protein</topology>
    </subcellularLocation>
    <subcellularLocation>
        <location evidence="1">Cell membrane</location>
        <topology evidence="1">Multi-pass membrane protein</topology>
    </subcellularLocation>
</comment>
<feature type="domain" description="Mechanosensitive ion channel MscS" evidence="8">
    <location>
        <begin position="109"/>
        <end position="173"/>
    </location>
</feature>
<dbReference type="Gene3D" id="2.30.30.60">
    <property type="match status" value="1"/>
</dbReference>